<evidence type="ECO:0000256" key="6">
    <source>
        <dbReference type="ARBA" id="ARBA00022777"/>
    </source>
</evidence>
<feature type="coiled-coil region" evidence="9">
    <location>
        <begin position="131"/>
        <end position="172"/>
    </location>
</feature>
<evidence type="ECO:0000256" key="4">
    <source>
        <dbReference type="ARBA" id="ARBA00022679"/>
    </source>
</evidence>
<keyword evidence="10" id="KW-0812">Transmembrane</keyword>
<dbReference type="Gene3D" id="3.30.565.10">
    <property type="entry name" value="Histidine kinase-like ATPase, C-terminal domain"/>
    <property type="match status" value="1"/>
</dbReference>
<keyword evidence="9" id="KW-0175">Coiled coil</keyword>
<comment type="caution">
    <text evidence="12">The sequence shown here is derived from an EMBL/GenBank/DDBJ whole genome shotgun (WGS) entry which is preliminary data.</text>
</comment>
<dbReference type="PROSITE" id="PS50109">
    <property type="entry name" value="HIS_KIN"/>
    <property type="match status" value="1"/>
</dbReference>
<sequence>MLGSVIPEVLVTHFAWSLSLVVMGVVVGARWMRAYAASSFAAVLALVGLLVDIRFSGGVHSPFFPGLYAVPLIIAVFTPGLRLPTLVACVLTLLSVLLTCWWSGAPAQVALSQACSFAFVAWISVYGGRTYRRLRDAEREADRERVEALQRLTESERLRAQSERNRAEMERLAVVGKLAAGVAHEVNNPLAYVKSNLGFLQEELREAAPDVEELRRVLDETQQGVLRIQQIVTDLRRFSRDTTVEAEESCTVEEAMGEAQRLASVRLRSLGEVVAEVAPALPRVRVSQRHLVQVLVNLLLNAADALETAAPQRPARIVLRARAMPEGVRLDVEDNGPGIPEAVLPRLFEPFFTTKPPGKGTGLGLALCREYLARAGGTLAAENVPEGGARFILRLPGLSARSAA</sequence>
<evidence type="ECO:0000256" key="5">
    <source>
        <dbReference type="ARBA" id="ARBA00022741"/>
    </source>
</evidence>
<feature type="transmembrane region" description="Helical" evidence="10">
    <location>
        <begin position="34"/>
        <end position="53"/>
    </location>
</feature>
<accession>A0A848LHJ3</accession>
<evidence type="ECO:0000259" key="11">
    <source>
        <dbReference type="PROSITE" id="PS50109"/>
    </source>
</evidence>
<dbReference type="CDD" id="cd00075">
    <property type="entry name" value="HATPase"/>
    <property type="match status" value="1"/>
</dbReference>
<evidence type="ECO:0000256" key="7">
    <source>
        <dbReference type="ARBA" id="ARBA00022840"/>
    </source>
</evidence>
<dbReference type="AlphaFoldDB" id="A0A848LHJ3"/>
<proteinExistence type="predicted"/>
<dbReference type="GO" id="GO:0000155">
    <property type="term" value="F:phosphorelay sensor kinase activity"/>
    <property type="evidence" value="ECO:0007669"/>
    <property type="project" value="InterPro"/>
</dbReference>
<feature type="transmembrane region" description="Helical" evidence="10">
    <location>
        <begin position="85"/>
        <end position="104"/>
    </location>
</feature>
<name>A0A848LHJ3_9BACT</name>
<dbReference type="Pfam" id="PF02518">
    <property type="entry name" value="HATPase_c"/>
    <property type="match status" value="1"/>
</dbReference>
<dbReference type="EC" id="2.7.13.3" evidence="2"/>
<keyword evidence="6 12" id="KW-0418">Kinase</keyword>
<dbReference type="Gene3D" id="1.10.287.130">
    <property type="match status" value="1"/>
</dbReference>
<evidence type="ECO:0000256" key="9">
    <source>
        <dbReference type="SAM" id="Coils"/>
    </source>
</evidence>
<keyword evidence="4" id="KW-0808">Transferase</keyword>
<reference evidence="12 13" key="1">
    <citation type="submission" date="2020-04" db="EMBL/GenBank/DDBJ databases">
        <title>Draft genome of Pyxidicoccus fallax type strain.</title>
        <authorList>
            <person name="Whitworth D.E."/>
        </authorList>
    </citation>
    <scope>NUCLEOTIDE SEQUENCE [LARGE SCALE GENOMIC DNA]</scope>
    <source>
        <strain evidence="12 13">DSM 14698</strain>
    </source>
</reference>
<protein>
    <recommendedName>
        <fullName evidence="2">histidine kinase</fullName>
        <ecNumber evidence="2">2.7.13.3</ecNumber>
    </recommendedName>
</protein>
<dbReference type="CDD" id="cd00082">
    <property type="entry name" value="HisKA"/>
    <property type="match status" value="1"/>
</dbReference>
<dbReference type="Proteomes" id="UP000518300">
    <property type="component" value="Unassembled WGS sequence"/>
</dbReference>
<keyword evidence="13" id="KW-1185">Reference proteome</keyword>
<evidence type="ECO:0000256" key="10">
    <source>
        <dbReference type="SAM" id="Phobius"/>
    </source>
</evidence>
<keyword evidence="3" id="KW-0597">Phosphoprotein</keyword>
<evidence type="ECO:0000256" key="1">
    <source>
        <dbReference type="ARBA" id="ARBA00000085"/>
    </source>
</evidence>
<dbReference type="SMART" id="SM00387">
    <property type="entry name" value="HATPase_c"/>
    <property type="match status" value="1"/>
</dbReference>
<keyword evidence="10" id="KW-0472">Membrane</keyword>
<dbReference type="InterPro" id="IPR003661">
    <property type="entry name" value="HisK_dim/P_dom"/>
</dbReference>
<dbReference type="InterPro" id="IPR005467">
    <property type="entry name" value="His_kinase_dom"/>
</dbReference>
<dbReference type="SUPFAM" id="SSF47384">
    <property type="entry name" value="Homodimeric domain of signal transducing histidine kinase"/>
    <property type="match status" value="1"/>
</dbReference>
<dbReference type="InterPro" id="IPR036890">
    <property type="entry name" value="HATPase_C_sf"/>
</dbReference>
<dbReference type="InterPro" id="IPR003594">
    <property type="entry name" value="HATPase_dom"/>
</dbReference>
<feature type="domain" description="Histidine kinase" evidence="11">
    <location>
        <begin position="181"/>
        <end position="399"/>
    </location>
</feature>
<dbReference type="PANTHER" id="PTHR43065">
    <property type="entry name" value="SENSOR HISTIDINE KINASE"/>
    <property type="match status" value="1"/>
</dbReference>
<dbReference type="Pfam" id="PF00512">
    <property type="entry name" value="HisKA"/>
    <property type="match status" value="1"/>
</dbReference>
<dbReference type="GO" id="GO:0005524">
    <property type="term" value="F:ATP binding"/>
    <property type="evidence" value="ECO:0007669"/>
    <property type="project" value="UniProtKB-KW"/>
</dbReference>
<organism evidence="12 13">
    <name type="scientific">Pyxidicoccus fallax</name>
    <dbReference type="NCBI Taxonomy" id="394095"/>
    <lineage>
        <taxon>Bacteria</taxon>
        <taxon>Pseudomonadati</taxon>
        <taxon>Myxococcota</taxon>
        <taxon>Myxococcia</taxon>
        <taxon>Myxococcales</taxon>
        <taxon>Cystobacterineae</taxon>
        <taxon>Myxococcaceae</taxon>
        <taxon>Pyxidicoccus</taxon>
    </lineage>
</organism>
<evidence type="ECO:0000256" key="3">
    <source>
        <dbReference type="ARBA" id="ARBA00022553"/>
    </source>
</evidence>
<evidence type="ECO:0000256" key="8">
    <source>
        <dbReference type="ARBA" id="ARBA00023012"/>
    </source>
</evidence>
<keyword evidence="7" id="KW-0067">ATP-binding</keyword>
<feature type="transmembrane region" description="Helical" evidence="10">
    <location>
        <begin position="59"/>
        <end position="78"/>
    </location>
</feature>
<dbReference type="PANTHER" id="PTHR43065:SF10">
    <property type="entry name" value="PEROXIDE STRESS-ACTIVATED HISTIDINE KINASE MAK3"/>
    <property type="match status" value="1"/>
</dbReference>
<keyword evidence="10" id="KW-1133">Transmembrane helix</keyword>
<feature type="transmembrane region" description="Helical" evidence="10">
    <location>
        <begin position="6"/>
        <end position="27"/>
    </location>
</feature>
<evidence type="ECO:0000313" key="13">
    <source>
        <dbReference type="Proteomes" id="UP000518300"/>
    </source>
</evidence>
<feature type="transmembrane region" description="Helical" evidence="10">
    <location>
        <begin position="110"/>
        <end position="128"/>
    </location>
</feature>
<evidence type="ECO:0000256" key="2">
    <source>
        <dbReference type="ARBA" id="ARBA00012438"/>
    </source>
</evidence>
<dbReference type="EMBL" id="JABBJJ010000054">
    <property type="protein sequence ID" value="NMO16008.1"/>
    <property type="molecule type" value="Genomic_DNA"/>
</dbReference>
<dbReference type="SMART" id="SM00388">
    <property type="entry name" value="HisKA"/>
    <property type="match status" value="1"/>
</dbReference>
<comment type="catalytic activity">
    <reaction evidence="1">
        <text>ATP + protein L-histidine = ADP + protein N-phospho-L-histidine.</text>
        <dbReference type="EC" id="2.7.13.3"/>
    </reaction>
</comment>
<keyword evidence="8" id="KW-0902">Two-component regulatory system</keyword>
<gene>
    <name evidence="12" type="ORF">HG543_14285</name>
</gene>
<dbReference type="InterPro" id="IPR036097">
    <property type="entry name" value="HisK_dim/P_sf"/>
</dbReference>
<evidence type="ECO:0000313" key="12">
    <source>
        <dbReference type="EMBL" id="NMO16008.1"/>
    </source>
</evidence>
<dbReference type="PRINTS" id="PR00344">
    <property type="entry name" value="BCTRLSENSOR"/>
</dbReference>
<keyword evidence="5" id="KW-0547">Nucleotide-binding</keyword>
<dbReference type="InterPro" id="IPR004358">
    <property type="entry name" value="Sig_transdc_His_kin-like_C"/>
</dbReference>
<dbReference type="SUPFAM" id="SSF55874">
    <property type="entry name" value="ATPase domain of HSP90 chaperone/DNA topoisomerase II/histidine kinase"/>
    <property type="match status" value="1"/>
</dbReference>